<dbReference type="KEGG" id="pgs:CPT03_03405"/>
<dbReference type="PANTHER" id="PTHR46268">
    <property type="entry name" value="STRESS RESPONSE PROTEIN NHAX"/>
    <property type="match status" value="1"/>
</dbReference>
<proteinExistence type="inferred from homology"/>
<evidence type="ECO:0000256" key="1">
    <source>
        <dbReference type="ARBA" id="ARBA00008791"/>
    </source>
</evidence>
<protein>
    <recommendedName>
        <fullName evidence="2">UspA domain-containing protein</fullName>
    </recommendedName>
</protein>
<dbReference type="PRINTS" id="PR01438">
    <property type="entry name" value="UNVRSLSTRESS"/>
</dbReference>
<reference evidence="3 4" key="1">
    <citation type="submission" date="2017-10" db="EMBL/GenBank/DDBJ databases">
        <title>Whole genome of Pedobacter ginsengisoli T01R-27 isolated from tomato rhizosphere.</title>
        <authorList>
            <person name="Weon H.-Y."/>
            <person name="Lee S.A."/>
            <person name="Sang M.K."/>
            <person name="Song J."/>
        </authorList>
    </citation>
    <scope>NUCLEOTIDE SEQUENCE [LARGE SCALE GENOMIC DNA]</scope>
    <source>
        <strain evidence="3 4">T01R-27</strain>
    </source>
</reference>
<dbReference type="Proteomes" id="UP000223749">
    <property type="component" value="Chromosome"/>
</dbReference>
<dbReference type="PANTHER" id="PTHR46268:SF6">
    <property type="entry name" value="UNIVERSAL STRESS PROTEIN UP12"/>
    <property type="match status" value="1"/>
</dbReference>
<evidence type="ECO:0000313" key="3">
    <source>
        <dbReference type="EMBL" id="ATP55577.1"/>
    </source>
</evidence>
<dbReference type="AlphaFoldDB" id="A0A2D1U1U6"/>
<feature type="domain" description="UspA" evidence="2">
    <location>
        <begin position="1"/>
        <end position="145"/>
    </location>
</feature>
<dbReference type="OrthoDB" id="9788959at2"/>
<organism evidence="3 4">
    <name type="scientific">Pedobacter ginsengisoli</name>
    <dbReference type="NCBI Taxonomy" id="363852"/>
    <lineage>
        <taxon>Bacteria</taxon>
        <taxon>Pseudomonadati</taxon>
        <taxon>Bacteroidota</taxon>
        <taxon>Sphingobacteriia</taxon>
        <taxon>Sphingobacteriales</taxon>
        <taxon>Sphingobacteriaceae</taxon>
        <taxon>Pedobacter</taxon>
    </lineage>
</organism>
<evidence type="ECO:0000259" key="2">
    <source>
        <dbReference type="Pfam" id="PF00582"/>
    </source>
</evidence>
<comment type="similarity">
    <text evidence="1">Belongs to the universal stress protein A family.</text>
</comment>
<dbReference type="Gene3D" id="3.40.50.12370">
    <property type="match status" value="1"/>
</dbReference>
<name>A0A2D1U1U6_9SPHI</name>
<dbReference type="InterPro" id="IPR006015">
    <property type="entry name" value="Universal_stress_UspA"/>
</dbReference>
<gene>
    <name evidence="3" type="ORF">CPT03_03405</name>
</gene>
<dbReference type="InterPro" id="IPR006016">
    <property type="entry name" value="UspA"/>
</dbReference>
<dbReference type="SUPFAM" id="SSF52402">
    <property type="entry name" value="Adenine nucleotide alpha hydrolases-like"/>
    <property type="match status" value="2"/>
</dbReference>
<dbReference type="EMBL" id="CP024091">
    <property type="protein sequence ID" value="ATP55577.1"/>
    <property type="molecule type" value="Genomic_DNA"/>
</dbReference>
<keyword evidence="4" id="KW-1185">Reference proteome</keyword>
<accession>A0A2D1U1U6</accession>
<evidence type="ECO:0000313" key="4">
    <source>
        <dbReference type="Proteomes" id="UP000223749"/>
    </source>
</evidence>
<dbReference type="RefSeq" id="WP_099437525.1">
    <property type="nucleotide sequence ID" value="NZ_CP024091.1"/>
</dbReference>
<sequence length="279" mass="31737">MMKKILVTTDFSTNSKGALRFAMQLAMQSDCQITFFHSYQVPRPSRWSERVFNSFENSESAKINKKLRRFVAGAYKSLSLSFTEPLHCVAKQGANPDHNIMTFAKENSFDYICISRNGNGKTSRLLGSNTATLIKKSEVPVIAVPPFYKRTEILSICYASDLFDLDDELKKVTSFSTSIDAKVTLLHLKTPLDYLADNRTFNTLTQKLNKHHISAVFDTLDYEKTLITNINKNIKSIKPSILVMFSNQRRTIFEKLFLSSISAEFSSVSKLPLLVFRKK</sequence>
<dbReference type="Pfam" id="PF00582">
    <property type="entry name" value="Usp"/>
    <property type="match status" value="1"/>
</dbReference>
<dbReference type="CDD" id="cd00293">
    <property type="entry name" value="USP-like"/>
    <property type="match status" value="1"/>
</dbReference>